<evidence type="ECO:0000256" key="4">
    <source>
        <dbReference type="ARBA" id="ARBA00022723"/>
    </source>
</evidence>
<comment type="cofactor">
    <cofactor evidence="1">
        <name>Cu(2+)</name>
        <dbReference type="ChEBI" id="CHEBI:29036"/>
    </cofactor>
</comment>
<evidence type="ECO:0000256" key="5">
    <source>
        <dbReference type="ARBA" id="ARBA00023001"/>
    </source>
</evidence>
<sequence length="356" mass="38286">MHSFLTILGTAGLAAAHGLVDSYVVDGTKYPSFDARVDMDFQPTVKRISWGSKTAGGPINDVNSADITCRAGPFVAPALTAVARAGSKIDIKWTDWFGNHKGPLFTYMGLLPNDDTKLQDVGFFKIDEATYDPATEVWGTDRLIKNNNTWTVTIPSDIKPGNYIVRHESIALHNSWMENKTRKTSGAQHYPNCFKVQVTGAGTAMPPTVKFPGAYHWNDAGILINIYYGPKQYISPGPPVYVGARDPPAGPAANVIETGALTGELAQKYAALRVAKNKGLMTAVHETAAMAGGGGCHWEAGADPSTMKCKATNPEDPARWAGFAQPVGSPLWVEKPGTAQRGPAPPKTFETWKPET</sequence>
<evidence type="ECO:0000313" key="19">
    <source>
        <dbReference type="Proteomes" id="UP000799302"/>
    </source>
</evidence>
<dbReference type="GO" id="GO:0005576">
    <property type="term" value="C:extracellular region"/>
    <property type="evidence" value="ECO:0007669"/>
    <property type="project" value="UniProtKB-SubCell"/>
</dbReference>
<evidence type="ECO:0000256" key="1">
    <source>
        <dbReference type="ARBA" id="ARBA00001973"/>
    </source>
</evidence>
<evidence type="ECO:0000256" key="11">
    <source>
        <dbReference type="ARBA" id="ARBA00023326"/>
    </source>
</evidence>
<evidence type="ECO:0000259" key="17">
    <source>
        <dbReference type="Pfam" id="PF03443"/>
    </source>
</evidence>
<feature type="domain" description="Auxiliary Activity family 9 catalytic" evidence="17">
    <location>
        <begin position="17"/>
        <end position="231"/>
    </location>
</feature>
<feature type="signal peptide" evidence="16">
    <location>
        <begin position="1"/>
        <end position="16"/>
    </location>
</feature>
<keyword evidence="16" id="KW-0732">Signal</keyword>
<evidence type="ECO:0000256" key="9">
    <source>
        <dbReference type="ARBA" id="ARBA00023157"/>
    </source>
</evidence>
<organism evidence="18 19">
    <name type="scientific">Microthyrium microscopicum</name>
    <dbReference type="NCBI Taxonomy" id="703497"/>
    <lineage>
        <taxon>Eukaryota</taxon>
        <taxon>Fungi</taxon>
        <taxon>Dikarya</taxon>
        <taxon>Ascomycota</taxon>
        <taxon>Pezizomycotina</taxon>
        <taxon>Dothideomycetes</taxon>
        <taxon>Dothideomycetes incertae sedis</taxon>
        <taxon>Microthyriales</taxon>
        <taxon>Microthyriaceae</taxon>
        <taxon>Microthyrium</taxon>
    </lineage>
</organism>
<protein>
    <recommendedName>
        <fullName evidence="14">lytic cellulose monooxygenase (C4-dehydrogenating)</fullName>
        <ecNumber evidence="14">1.14.99.56</ecNumber>
    </recommendedName>
</protein>
<keyword evidence="4" id="KW-0479">Metal-binding</keyword>
<evidence type="ECO:0000256" key="3">
    <source>
        <dbReference type="ARBA" id="ARBA00022525"/>
    </source>
</evidence>
<dbReference type="Proteomes" id="UP000799302">
    <property type="component" value="Unassembled WGS sequence"/>
</dbReference>
<evidence type="ECO:0000313" key="18">
    <source>
        <dbReference type="EMBL" id="KAF2674299.1"/>
    </source>
</evidence>
<keyword evidence="10" id="KW-0119">Carbohydrate metabolism</keyword>
<keyword evidence="11" id="KW-0624">Polysaccharide degradation</keyword>
<keyword evidence="7" id="KW-0186">Copper</keyword>
<keyword evidence="8" id="KW-0503">Monooxygenase</keyword>
<dbReference type="InterPro" id="IPR005103">
    <property type="entry name" value="AA9_LPMO"/>
</dbReference>
<reference evidence="18" key="1">
    <citation type="journal article" date="2020" name="Stud. Mycol.">
        <title>101 Dothideomycetes genomes: a test case for predicting lifestyles and emergence of pathogens.</title>
        <authorList>
            <person name="Haridas S."/>
            <person name="Albert R."/>
            <person name="Binder M."/>
            <person name="Bloem J."/>
            <person name="Labutti K."/>
            <person name="Salamov A."/>
            <person name="Andreopoulos B."/>
            <person name="Baker S."/>
            <person name="Barry K."/>
            <person name="Bills G."/>
            <person name="Bluhm B."/>
            <person name="Cannon C."/>
            <person name="Castanera R."/>
            <person name="Culley D."/>
            <person name="Daum C."/>
            <person name="Ezra D."/>
            <person name="Gonzalez J."/>
            <person name="Henrissat B."/>
            <person name="Kuo A."/>
            <person name="Liang C."/>
            <person name="Lipzen A."/>
            <person name="Lutzoni F."/>
            <person name="Magnuson J."/>
            <person name="Mondo S."/>
            <person name="Nolan M."/>
            <person name="Ohm R."/>
            <person name="Pangilinan J."/>
            <person name="Park H.-J."/>
            <person name="Ramirez L."/>
            <person name="Alfaro M."/>
            <person name="Sun H."/>
            <person name="Tritt A."/>
            <person name="Yoshinaga Y."/>
            <person name="Zwiers L.-H."/>
            <person name="Turgeon B."/>
            <person name="Goodwin S."/>
            <person name="Spatafora J."/>
            <person name="Crous P."/>
            <person name="Grigoriev I."/>
        </authorList>
    </citation>
    <scope>NUCLEOTIDE SEQUENCE</scope>
    <source>
        <strain evidence="18">CBS 115976</strain>
    </source>
</reference>
<keyword evidence="3" id="KW-0964">Secreted</keyword>
<evidence type="ECO:0000256" key="8">
    <source>
        <dbReference type="ARBA" id="ARBA00023033"/>
    </source>
</evidence>
<dbReference type="GO" id="GO:0030245">
    <property type="term" value="P:cellulose catabolic process"/>
    <property type="evidence" value="ECO:0007669"/>
    <property type="project" value="UniProtKB-KW"/>
</dbReference>
<comment type="similarity">
    <text evidence="12">Belongs to the polysaccharide monooxygenase AA9 family.</text>
</comment>
<comment type="catalytic activity">
    <reaction evidence="13">
        <text>[(1-&gt;4)-beta-D-glucosyl]n+m + reduced acceptor + O2 = 4-dehydro-beta-D-glucosyl-[(1-&gt;4)-beta-D-glucosyl]n-1 + [(1-&gt;4)-beta-D-glucosyl]m + acceptor + H2O.</text>
        <dbReference type="EC" id="1.14.99.56"/>
    </reaction>
</comment>
<dbReference type="EMBL" id="MU004230">
    <property type="protein sequence ID" value="KAF2674299.1"/>
    <property type="molecule type" value="Genomic_DNA"/>
</dbReference>
<feature type="region of interest" description="Disordered" evidence="15">
    <location>
        <begin position="329"/>
        <end position="356"/>
    </location>
</feature>
<evidence type="ECO:0000256" key="15">
    <source>
        <dbReference type="SAM" id="MobiDB-lite"/>
    </source>
</evidence>
<dbReference type="EC" id="1.14.99.56" evidence="14"/>
<dbReference type="AlphaFoldDB" id="A0A6A6UPT3"/>
<dbReference type="CDD" id="cd21175">
    <property type="entry name" value="LPMO_AA9"/>
    <property type="match status" value="1"/>
</dbReference>
<gene>
    <name evidence="18" type="ORF">BT63DRAFT_449290</name>
</gene>
<name>A0A6A6UPT3_9PEZI</name>
<keyword evidence="5" id="KW-0136">Cellulose degradation</keyword>
<accession>A0A6A6UPT3</accession>
<dbReference type="Pfam" id="PF03443">
    <property type="entry name" value="AA9"/>
    <property type="match status" value="1"/>
</dbReference>
<feature type="chain" id="PRO_5025621036" description="lytic cellulose monooxygenase (C4-dehydrogenating)" evidence="16">
    <location>
        <begin position="17"/>
        <end position="356"/>
    </location>
</feature>
<evidence type="ECO:0000256" key="7">
    <source>
        <dbReference type="ARBA" id="ARBA00023008"/>
    </source>
</evidence>
<evidence type="ECO:0000256" key="14">
    <source>
        <dbReference type="ARBA" id="ARBA00047174"/>
    </source>
</evidence>
<evidence type="ECO:0000256" key="16">
    <source>
        <dbReference type="SAM" id="SignalP"/>
    </source>
</evidence>
<dbReference type="GO" id="GO:0046872">
    <property type="term" value="F:metal ion binding"/>
    <property type="evidence" value="ECO:0007669"/>
    <property type="project" value="UniProtKB-KW"/>
</dbReference>
<evidence type="ECO:0000256" key="10">
    <source>
        <dbReference type="ARBA" id="ARBA00023277"/>
    </source>
</evidence>
<proteinExistence type="inferred from homology"/>
<keyword evidence="6" id="KW-0560">Oxidoreductase</keyword>
<dbReference type="PANTHER" id="PTHR33353">
    <property type="entry name" value="PUTATIVE (AFU_ORTHOLOGUE AFUA_1G12560)-RELATED"/>
    <property type="match status" value="1"/>
</dbReference>
<dbReference type="OrthoDB" id="4849160at2759"/>
<keyword evidence="9" id="KW-1015">Disulfide bond</keyword>
<evidence type="ECO:0000256" key="13">
    <source>
        <dbReference type="ARBA" id="ARBA00045077"/>
    </source>
</evidence>
<evidence type="ECO:0000256" key="12">
    <source>
        <dbReference type="ARBA" id="ARBA00044502"/>
    </source>
</evidence>
<dbReference type="Gene3D" id="2.70.50.70">
    <property type="match status" value="1"/>
</dbReference>
<evidence type="ECO:0000256" key="6">
    <source>
        <dbReference type="ARBA" id="ARBA00023002"/>
    </source>
</evidence>
<dbReference type="InterPro" id="IPR049892">
    <property type="entry name" value="AA9"/>
</dbReference>
<comment type="subcellular location">
    <subcellularLocation>
        <location evidence="2">Secreted</location>
    </subcellularLocation>
</comment>
<keyword evidence="19" id="KW-1185">Reference proteome</keyword>
<dbReference type="PANTHER" id="PTHR33353:SF6">
    <property type="entry name" value="ENDOGLUCANASE IV"/>
    <property type="match status" value="1"/>
</dbReference>
<dbReference type="GO" id="GO:0004497">
    <property type="term" value="F:monooxygenase activity"/>
    <property type="evidence" value="ECO:0007669"/>
    <property type="project" value="UniProtKB-KW"/>
</dbReference>
<evidence type="ECO:0000256" key="2">
    <source>
        <dbReference type="ARBA" id="ARBA00004613"/>
    </source>
</evidence>